<evidence type="ECO:0000313" key="2">
    <source>
        <dbReference type="EMBL" id="HJF93228.1"/>
    </source>
</evidence>
<sequence>MKEKLIRFMAGRYGFDSLGKATLIVALIVMILSGFFESAILSLLSWALIIYTYFRLFSRNIYRRSAENQAYLAKTRRIRTWFATQKNLMAQRKTHHIYKCPTCRQKIRVPKGKGKIEIRCPKCQTRFIKKS</sequence>
<accession>A0A921HYP8</accession>
<dbReference type="EMBL" id="DYVY01000010">
    <property type="protein sequence ID" value="HJF93228.1"/>
    <property type="molecule type" value="Genomic_DNA"/>
</dbReference>
<dbReference type="RefSeq" id="WP_033126211.1">
    <property type="nucleotide sequence ID" value="NZ_CAUGIN010000004.1"/>
</dbReference>
<evidence type="ECO:0008006" key="4">
    <source>
        <dbReference type="Google" id="ProtNLM"/>
    </source>
</evidence>
<reference evidence="2" key="2">
    <citation type="submission" date="2021-09" db="EMBL/GenBank/DDBJ databases">
        <authorList>
            <person name="Gilroy R."/>
        </authorList>
    </citation>
    <scope>NUCLEOTIDE SEQUENCE</scope>
    <source>
        <strain evidence="2">ChiSjej5B23-16112</strain>
    </source>
</reference>
<reference evidence="2" key="1">
    <citation type="journal article" date="2021" name="PeerJ">
        <title>Extensive microbial diversity within the chicken gut microbiome revealed by metagenomics and culture.</title>
        <authorList>
            <person name="Gilroy R."/>
            <person name="Ravi A."/>
            <person name="Getino M."/>
            <person name="Pursley I."/>
            <person name="Horton D.L."/>
            <person name="Alikhan N.F."/>
            <person name="Baker D."/>
            <person name="Gharbi K."/>
            <person name="Hall N."/>
            <person name="Watson M."/>
            <person name="Adriaenssens E.M."/>
            <person name="Foster-Nyarko E."/>
            <person name="Jarju S."/>
            <person name="Secka A."/>
            <person name="Antonio M."/>
            <person name="Oren A."/>
            <person name="Chaudhuri R.R."/>
            <person name="La Ragione R."/>
            <person name="Hildebrand F."/>
            <person name="Pallen M.J."/>
        </authorList>
    </citation>
    <scope>NUCLEOTIDE SEQUENCE</scope>
    <source>
        <strain evidence="2">ChiSjej5B23-16112</strain>
    </source>
</reference>
<proteinExistence type="predicted"/>
<comment type="caution">
    <text evidence="2">The sequence shown here is derived from an EMBL/GenBank/DDBJ whole genome shotgun (WGS) entry which is preliminary data.</text>
</comment>
<feature type="transmembrane region" description="Helical" evidence="1">
    <location>
        <begin position="21"/>
        <end position="54"/>
    </location>
</feature>
<gene>
    <name evidence="2" type="ORF">K8V82_00345</name>
</gene>
<organism evidence="2 3">
    <name type="scientific">Lachnoclostridium phocaeense</name>
    <dbReference type="NCBI Taxonomy" id="1871021"/>
    <lineage>
        <taxon>Bacteria</taxon>
        <taxon>Bacillati</taxon>
        <taxon>Bacillota</taxon>
        <taxon>Clostridia</taxon>
        <taxon>Lachnospirales</taxon>
        <taxon>Lachnospiraceae</taxon>
    </lineage>
</organism>
<dbReference type="Proteomes" id="UP000769156">
    <property type="component" value="Unassembled WGS sequence"/>
</dbReference>
<protein>
    <recommendedName>
        <fullName evidence="4">Zn-finger containing protein</fullName>
    </recommendedName>
</protein>
<keyword evidence="1" id="KW-1133">Transmembrane helix</keyword>
<name>A0A921HYP8_9FIRM</name>
<dbReference type="OrthoDB" id="3174166at2"/>
<dbReference type="AlphaFoldDB" id="A0A921HYP8"/>
<keyword evidence="1" id="KW-0472">Membrane</keyword>
<evidence type="ECO:0000313" key="3">
    <source>
        <dbReference type="Proteomes" id="UP000769156"/>
    </source>
</evidence>
<dbReference type="CDD" id="cd20335">
    <property type="entry name" value="BRcat_RBR"/>
    <property type="match status" value="1"/>
</dbReference>
<evidence type="ECO:0000256" key="1">
    <source>
        <dbReference type="SAM" id="Phobius"/>
    </source>
</evidence>
<keyword evidence="1" id="KW-0812">Transmembrane</keyword>